<evidence type="ECO:0000256" key="3">
    <source>
        <dbReference type="ARBA" id="ARBA00022553"/>
    </source>
</evidence>
<dbReference type="GO" id="GO:0000978">
    <property type="term" value="F:RNA polymerase II cis-regulatory region sequence-specific DNA binding"/>
    <property type="evidence" value="ECO:0007669"/>
    <property type="project" value="TreeGrafter"/>
</dbReference>
<protein>
    <submittedName>
        <fullName evidence="18">Krueppel-like factor 4</fullName>
    </submittedName>
</protein>
<dbReference type="PROSITE" id="PS00028">
    <property type="entry name" value="ZINC_FINGER_C2H2_1"/>
    <property type="match status" value="3"/>
</dbReference>
<keyword evidence="9" id="KW-0805">Transcription regulation</keyword>
<evidence type="ECO:0000256" key="1">
    <source>
        <dbReference type="ARBA" id="ARBA00004123"/>
    </source>
</evidence>
<dbReference type="FunFam" id="3.30.160.60:FF:000237">
    <property type="entry name" value="Krueppel-like factor 2"/>
    <property type="match status" value="1"/>
</dbReference>
<feature type="region of interest" description="Disordered" evidence="15">
    <location>
        <begin position="198"/>
        <end position="361"/>
    </location>
</feature>
<dbReference type="OrthoDB" id="4748970at2759"/>
<feature type="compositionally biased region" description="Low complexity" evidence="15">
    <location>
        <begin position="44"/>
        <end position="59"/>
    </location>
</feature>
<feature type="domain" description="C2H2-type" evidence="16">
    <location>
        <begin position="366"/>
        <end position="395"/>
    </location>
</feature>
<evidence type="ECO:0000256" key="12">
    <source>
        <dbReference type="ARBA" id="ARBA00023163"/>
    </source>
</evidence>
<dbReference type="GO" id="GO:0005634">
    <property type="term" value="C:nucleus"/>
    <property type="evidence" value="ECO:0007669"/>
    <property type="project" value="UniProtKB-SubCell"/>
</dbReference>
<dbReference type="Proteomes" id="UP000504606">
    <property type="component" value="Unplaced"/>
</dbReference>
<dbReference type="GeneID" id="127749138"/>
<dbReference type="AlphaFoldDB" id="A0A9C6TXE8"/>
<comment type="subcellular location">
    <subcellularLocation>
        <location evidence="1">Nucleus</location>
    </subcellularLocation>
</comment>
<keyword evidence="13" id="KW-0539">Nucleus</keyword>
<feature type="region of interest" description="Disordered" evidence="15">
    <location>
        <begin position="30"/>
        <end position="123"/>
    </location>
</feature>
<accession>A0A9C6TXE8</accession>
<dbReference type="PROSITE" id="PS50157">
    <property type="entry name" value="ZINC_FINGER_C2H2_2"/>
    <property type="match status" value="3"/>
</dbReference>
<proteinExistence type="inferred from homology"/>
<dbReference type="GO" id="GO:0008270">
    <property type="term" value="F:zinc ion binding"/>
    <property type="evidence" value="ECO:0007669"/>
    <property type="project" value="UniProtKB-KW"/>
</dbReference>
<keyword evidence="8" id="KW-0832">Ubl conjugation</keyword>
<evidence type="ECO:0000256" key="4">
    <source>
        <dbReference type="ARBA" id="ARBA00022723"/>
    </source>
</evidence>
<evidence type="ECO:0000256" key="5">
    <source>
        <dbReference type="ARBA" id="ARBA00022737"/>
    </source>
</evidence>
<dbReference type="Gene3D" id="3.30.160.60">
    <property type="entry name" value="Classic Zinc Finger"/>
    <property type="match status" value="3"/>
</dbReference>
<keyword evidence="17" id="KW-1185">Reference proteome</keyword>
<keyword evidence="7" id="KW-0862">Zinc</keyword>
<dbReference type="InterPro" id="IPR036236">
    <property type="entry name" value="Znf_C2H2_sf"/>
</dbReference>
<feature type="compositionally biased region" description="Basic residues" evidence="15">
    <location>
        <begin position="351"/>
        <end position="361"/>
    </location>
</feature>
<dbReference type="GO" id="GO:0000981">
    <property type="term" value="F:DNA-binding transcription factor activity, RNA polymerase II-specific"/>
    <property type="evidence" value="ECO:0007669"/>
    <property type="project" value="TreeGrafter"/>
</dbReference>
<keyword evidence="6 14" id="KW-0863">Zinc-finger</keyword>
<sequence>MALFQEMWQDIETVILGVGVPGAPAAAVSVGAAAQNGDVPREPSGPSGPTAAPSSSSSGDGKGDAFPPTSSSPNESVYYSDLGVNKGPGPGGPPGPGPGDQQVPVVSPSPFYLSPSSTTPVPAAEDEFGGMLVKPEPPSLYLGGAAAVTSQACSVASSATTASTVSTSVKSEPTYHGGEPQLQFLPRQPVPAYPYQQFHHHQGQQGPPMGAGIPLGHISPPGTPDNLGGFYHLPHHHHNHHNHHQGEPHPGPFHPFPRHVQPQPPPPHAHGHHKSHFKILTPPSSPHLTGSQLPHLQHLSHQPPSYPLHPRHLPLPPPPGPPPGPPGPPPPAGSSSATTAPSTGSGSTPAKPRRRRNWSRRKVIVHTCGQPGCGKTYTKSSHLKAHLRTHTGEKPYQCGWKGCGWKFARSDELTRHYRKHTGDRPFQCRLCDRSFSRSDHLSLHMKRHMTM</sequence>
<dbReference type="PANTHER" id="PTHR23235">
    <property type="entry name" value="KRUEPPEL-LIKE TRANSCRIPTION FACTOR"/>
    <property type="match status" value="1"/>
</dbReference>
<name>A0A9C6TXE8_FRAOC</name>
<organism evidence="17 18">
    <name type="scientific">Frankliniella occidentalis</name>
    <name type="common">Western flower thrips</name>
    <name type="synonym">Euthrips occidentalis</name>
    <dbReference type="NCBI Taxonomy" id="133901"/>
    <lineage>
        <taxon>Eukaryota</taxon>
        <taxon>Metazoa</taxon>
        <taxon>Ecdysozoa</taxon>
        <taxon>Arthropoda</taxon>
        <taxon>Hexapoda</taxon>
        <taxon>Insecta</taxon>
        <taxon>Pterygota</taxon>
        <taxon>Neoptera</taxon>
        <taxon>Paraneoptera</taxon>
        <taxon>Thysanoptera</taxon>
        <taxon>Terebrantia</taxon>
        <taxon>Thripoidea</taxon>
        <taxon>Thripidae</taxon>
        <taxon>Frankliniella</taxon>
    </lineage>
</organism>
<evidence type="ECO:0000256" key="11">
    <source>
        <dbReference type="ARBA" id="ARBA00023159"/>
    </source>
</evidence>
<dbReference type="Pfam" id="PF00096">
    <property type="entry name" value="zf-C2H2"/>
    <property type="match status" value="3"/>
</dbReference>
<evidence type="ECO:0000256" key="9">
    <source>
        <dbReference type="ARBA" id="ARBA00023015"/>
    </source>
</evidence>
<evidence type="ECO:0000256" key="15">
    <source>
        <dbReference type="SAM" id="MobiDB-lite"/>
    </source>
</evidence>
<keyword evidence="10" id="KW-0238">DNA-binding</keyword>
<dbReference type="PANTHER" id="PTHR23235:SF158">
    <property type="entry name" value="C2H2-TYPE DOMAIN-CONTAINING PROTEIN"/>
    <property type="match status" value="1"/>
</dbReference>
<dbReference type="FunFam" id="3.30.160.60:FF:000624">
    <property type="entry name" value="zinc finger protein 697"/>
    <property type="match status" value="1"/>
</dbReference>
<dbReference type="SMART" id="SM00355">
    <property type="entry name" value="ZnF_C2H2"/>
    <property type="match status" value="3"/>
</dbReference>
<dbReference type="FunFam" id="3.30.160.60:FF:000018">
    <property type="entry name" value="Krueppel-like factor 15"/>
    <property type="match status" value="1"/>
</dbReference>
<gene>
    <name evidence="18" type="primary">LOC127749138</name>
</gene>
<evidence type="ECO:0000256" key="8">
    <source>
        <dbReference type="ARBA" id="ARBA00022843"/>
    </source>
</evidence>
<comment type="similarity">
    <text evidence="2">Belongs to the krueppel C2H2-type zinc-finger protein family.</text>
</comment>
<evidence type="ECO:0000256" key="6">
    <source>
        <dbReference type="ARBA" id="ARBA00022771"/>
    </source>
</evidence>
<dbReference type="InterPro" id="IPR013087">
    <property type="entry name" value="Znf_C2H2_type"/>
</dbReference>
<evidence type="ECO:0000313" key="18">
    <source>
        <dbReference type="RefSeq" id="XP_052121975.1"/>
    </source>
</evidence>
<feature type="compositionally biased region" description="Basic residues" evidence="15">
    <location>
        <begin position="233"/>
        <end position="243"/>
    </location>
</feature>
<dbReference type="GO" id="GO:0045893">
    <property type="term" value="P:positive regulation of DNA-templated transcription"/>
    <property type="evidence" value="ECO:0007669"/>
    <property type="project" value="UniProtKB-ARBA"/>
</dbReference>
<dbReference type="SUPFAM" id="SSF57667">
    <property type="entry name" value="beta-beta-alpha zinc fingers"/>
    <property type="match status" value="2"/>
</dbReference>
<keyword evidence="11" id="KW-0010">Activator</keyword>
<feature type="domain" description="C2H2-type" evidence="16">
    <location>
        <begin position="426"/>
        <end position="451"/>
    </location>
</feature>
<keyword evidence="12" id="KW-0804">Transcription</keyword>
<dbReference type="KEGG" id="foc:127749138"/>
<keyword evidence="4" id="KW-0479">Metal-binding</keyword>
<evidence type="ECO:0000256" key="2">
    <source>
        <dbReference type="ARBA" id="ARBA00006991"/>
    </source>
</evidence>
<reference evidence="18" key="1">
    <citation type="submission" date="2025-08" db="UniProtKB">
        <authorList>
            <consortium name="RefSeq"/>
        </authorList>
    </citation>
    <scope>IDENTIFICATION</scope>
    <source>
        <tissue evidence="18">Whole organism</tissue>
    </source>
</reference>
<feature type="compositionally biased region" description="Polar residues" evidence="15">
    <location>
        <begin position="68"/>
        <end position="77"/>
    </location>
</feature>
<evidence type="ECO:0000256" key="10">
    <source>
        <dbReference type="ARBA" id="ARBA00023125"/>
    </source>
</evidence>
<evidence type="ECO:0000256" key="7">
    <source>
        <dbReference type="ARBA" id="ARBA00022833"/>
    </source>
</evidence>
<evidence type="ECO:0000256" key="13">
    <source>
        <dbReference type="ARBA" id="ARBA00023242"/>
    </source>
</evidence>
<feature type="compositionally biased region" description="Polar residues" evidence="15">
    <location>
        <begin position="286"/>
        <end position="303"/>
    </location>
</feature>
<keyword evidence="3" id="KW-0597">Phosphoprotein</keyword>
<feature type="compositionally biased region" description="Low complexity" evidence="15">
    <location>
        <begin position="333"/>
        <end position="350"/>
    </location>
</feature>
<dbReference type="RefSeq" id="XP_052121975.1">
    <property type="nucleotide sequence ID" value="XM_052266015.1"/>
</dbReference>
<feature type="domain" description="C2H2-type" evidence="16">
    <location>
        <begin position="396"/>
        <end position="425"/>
    </location>
</feature>
<keyword evidence="5" id="KW-0677">Repeat</keyword>
<evidence type="ECO:0000259" key="16">
    <source>
        <dbReference type="PROSITE" id="PS50157"/>
    </source>
</evidence>
<evidence type="ECO:0000313" key="17">
    <source>
        <dbReference type="Proteomes" id="UP000504606"/>
    </source>
</evidence>
<evidence type="ECO:0000256" key="14">
    <source>
        <dbReference type="PROSITE-ProRule" id="PRU00042"/>
    </source>
</evidence>
<feature type="compositionally biased region" description="Pro residues" evidence="15">
    <location>
        <begin position="313"/>
        <end position="332"/>
    </location>
</feature>